<keyword evidence="12 14" id="KW-0406">Ion transport</keyword>
<keyword evidence="6 14" id="KW-0547">Nucleotide-binding</keyword>
<evidence type="ECO:0000256" key="9">
    <source>
        <dbReference type="ARBA" id="ARBA00022842"/>
    </source>
</evidence>
<feature type="transmembrane region" description="Helical" evidence="14">
    <location>
        <begin position="142"/>
        <end position="159"/>
    </location>
</feature>
<feature type="domain" description="Cation-transporting P-type ATPase C-terminal" evidence="16">
    <location>
        <begin position="832"/>
        <end position="1007"/>
    </location>
</feature>
<evidence type="ECO:0000259" key="17">
    <source>
        <dbReference type="Pfam" id="PF00690"/>
    </source>
</evidence>
<evidence type="ECO:0000256" key="3">
    <source>
        <dbReference type="ARBA" id="ARBA00022568"/>
    </source>
</evidence>
<keyword evidence="4 14" id="KW-0812">Transmembrane</keyword>
<organism evidence="18 19">
    <name type="scientific">Hydra vulgaris</name>
    <name type="common">Hydra</name>
    <name type="synonym">Hydra attenuata</name>
    <dbReference type="NCBI Taxonomy" id="6087"/>
    <lineage>
        <taxon>Eukaryota</taxon>
        <taxon>Metazoa</taxon>
        <taxon>Cnidaria</taxon>
        <taxon>Hydrozoa</taxon>
        <taxon>Hydroidolina</taxon>
        <taxon>Anthoathecata</taxon>
        <taxon>Aplanulata</taxon>
        <taxon>Hydridae</taxon>
        <taxon>Hydra</taxon>
    </lineage>
</organism>
<evidence type="ECO:0000256" key="8">
    <source>
        <dbReference type="ARBA" id="ARBA00022840"/>
    </source>
</evidence>
<sequence>MANEELTSLINGIDDNDNDDDKVSIQESIDYQVTCKELVDLMNKNDVFDAIRERFNDNFGLVKALKSSTTNGIISNSEELNTRKKMFGKNIIEQKPLKSIYKHIWEALSDKVLQILIFCALISLIISFAIKDLREECIEGFAILFAVAIVTIVTALNNWQKEKQFMQLHKKINNEHVVSVVRDGNVVKLSLSELLVGDVCLVNNGDIVPADGILLEGNDLKVDESSLTGESQMVSKSVKNPALLSGTRLMEGTGKYIITAVGVNSKSGSIMLLLGATKEQESSEKQLSKKDYNKQKKDNREKDKSILQNKLAKLTIMVGWVGICAAIVTVCVLILHFCIETYYEKKEHWSNNHLMSYLHFIILGVTIMIVAIPEGLPLAVTISLAYSVKKMLVDNNLVRHLNACETMGRATTICSDKTGTLTTNRMTVVECYIQGFYYKQIPKHEILKEEFLDLFCQCVSLNSNYESRIKPPNTSSTASSVALSFADDSFHEQIGNKTECALLGFVLKLGKTYEQYRNQIPENNFVHVYTFNSNRKSMSTVIEKPGGGLRLFSKGAAEILLAKCTQIINKDGNVKALCQADIDKLNQSVIEPMASNGLRIICIAYRDFAIGVNPDWKNEESVLSDLICMAIVGIEDPIRKEVPSAIKKCQKAGITVRMITGDNISTAQSIALKCGILEPNSTFLVIEGREFNSKIRDEKGQIQQKLIDDLWPRIRVMARSSPEDKYNLVKGMIDSKLNNFGEVVAVTGDGTNDAPALKIADVGFAMGIQGTEVAKEASDIILTDDNFQSIVKAVMWGRNVYDSISKFIQFQLTVNFTAIFVSIIGSTMLSVSPLSAIQLLWVNLIMDSFASLALATEDPTDALLERKPYGRTKPLISRSMFRFILGHGLYQLIVILVLIFYGHVLFEIPNGFKNKYPSQHLTILFNVFVMMQIFNEINARMVHGERNVFKNILSSKLFIFIVVGTFIAQIFIVQFGGQAFSASPLSLNQWVCCIFIGVCELLWGQIIVTIPTAIKFKERKKIIFHK</sequence>
<dbReference type="PANTHER" id="PTHR24093:SF369">
    <property type="entry name" value="CALCIUM-TRANSPORTING ATPASE"/>
    <property type="match status" value="1"/>
</dbReference>
<evidence type="ECO:0000256" key="11">
    <source>
        <dbReference type="ARBA" id="ARBA00022989"/>
    </source>
</evidence>
<dbReference type="InterPro" id="IPR023299">
    <property type="entry name" value="ATPase_P-typ_cyto_dom_N"/>
</dbReference>
<dbReference type="SFLD" id="SFLDF00027">
    <property type="entry name" value="p-type_atpase"/>
    <property type="match status" value="1"/>
</dbReference>
<dbReference type="Gene3D" id="3.40.50.1000">
    <property type="entry name" value="HAD superfamily/HAD-like"/>
    <property type="match status" value="1"/>
</dbReference>
<feature type="transmembrane region" description="Helical" evidence="14">
    <location>
        <begin position="112"/>
        <end position="130"/>
    </location>
</feature>
<keyword evidence="8 14" id="KW-0067">ATP-binding</keyword>
<evidence type="ECO:0000256" key="1">
    <source>
        <dbReference type="ARBA" id="ARBA00004127"/>
    </source>
</evidence>
<protein>
    <recommendedName>
        <fullName evidence="14">Calcium-transporting ATPase</fullName>
        <ecNumber evidence="14">7.2.2.10</ecNumber>
    </recommendedName>
</protein>
<dbReference type="Pfam" id="PF08282">
    <property type="entry name" value="Hydrolase_3"/>
    <property type="match status" value="1"/>
</dbReference>
<dbReference type="GeneID" id="100201160"/>
<dbReference type="InterPro" id="IPR008250">
    <property type="entry name" value="ATPase_P-typ_transduc_dom_A_sf"/>
</dbReference>
<dbReference type="Gene3D" id="2.70.150.10">
    <property type="entry name" value="Calcium-transporting ATPase, cytoplasmic transduction domain A"/>
    <property type="match status" value="1"/>
</dbReference>
<dbReference type="PANTHER" id="PTHR24093">
    <property type="entry name" value="CATION TRANSPORTING ATPASE"/>
    <property type="match status" value="1"/>
</dbReference>
<evidence type="ECO:0000256" key="6">
    <source>
        <dbReference type="ARBA" id="ARBA00022741"/>
    </source>
</evidence>
<gene>
    <name evidence="19" type="primary">LOC100201160</name>
</gene>
<dbReference type="SUPFAM" id="SSF81665">
    <property type="entry name" value="Calcium ATPase, transmembrane domain M"/>
    <property type="match status" value="1"/>
</dbReference>
<dbReference type="CDD" id="cd02081">
    <property type="entry name" value="P-type_ATPase_Ca_PMCA-like"/>
    <property type="match status" value="1"/>
</dbReference>
<feature type="domain" description="P-type ATPase A" evidence="15">
    <location>
        <begin position="176"/>
        <end position="273"/>
    </location>
</feature>
<dbReference type="Pfam" id="PF00690">
    <property type="entry name" value="Cation_ATPase_N"/>
    <property type="match status" value="1"/>
</dbReference>
<accession>A0ABM4D8I5</accession>
<evidence type="ECO:0000259" key="16">
    <source>
        <dbReference type="Pfam" id="PF00689"/>
    </source>
</evidence>
<evidence type="ECO:0000256" key="7">
    <source>
        <dbReference type="ARBA" id="ARBA00022837"/>
    </source>
</evidence>
<dbReference type="InterPro" id="IPR023214">
    <property type="entry name" value="HAD_sf"/>
</dbReference>
<dbReference type="Proteomes" id="UP001652625">
    <property type="component" value="Chromosome 12"/>
</dbReference>
<dbReference type="Gene3D" id="1.20.1110.10">
    <property type="entry name" value="Calcium-transporting ATPase, transmembrane domain"/>
    <property type="match status" value="1"/>
</dbReference>
<comment type="function">
    <text evidence="14">Catalyzes the hydrolysis of ATP coupled with the transport of calcium.</text>
</comment>
<keyword evidence="9" id="KW-0460">Magnesium</keyword>
<dbReference type="InterPro" id="IPR018303">
    <property type="entry name" value="ATPase_P-typ_P_site"/>
</dbReference>
<dbReference type="SFLD" id="SFLDG00002">
    <property type="entry name" value="C1.7:_P-type_atpase_like"/>
    <property type="match status" value="1"/>
</dbReference>
<feature type="transmembrane region" description="Helical" evidence="14">
    <location>
        <begin position="918"/>
        <end position="937"/>
    </location>
</feature>
<feature type="domain" description="Cation-transporting P-type ATPase N-terminal" evidence="17">
    <location>
        <begin position="61"/>
        <end position="123"/>
    </location>
</feature>
<evidence type="ECO:0000256" key="12">
    <source>
        <dbReference type="ARBA" id="ARBA00023065"/>
    </source>
</evidence>
<feature type="transmembrane region" description="Helical" evidence="14">
    <location>
        <begin position="314"/>
        <end position="337"/>
    </location>
</feature>
<dbReference type="PRINTS" id="PR00119">
    <property type="entry name" value="CATATPASE"/>
</dbReference>
<dbReference type="NCBIfam" id="TIGR01517">
    <property type="entry name" value="ATPase-IIB_Ca"/>
    <property type="match status" value="1"/>
</dbReference>
<dbReference type="Pfam" id="PF00689">
    <property type="entry name" value="Cation_ATPase_C"/>
    <property type="match status" value="1"/>
</dbReference>
<dbReference type="SUPFAM" id="SSF56784">
    <property type="entry name" value="HAD-like"/>
    <property type="match status" value="1"/>
</dbReference>
<dbReference type="SUPFAM" id="SSF81660">
    <property type="entry name" value="Metal cation-transporting ATPase, ATP-binding domain N"/>
    <property type="match status" value="1"/>
</dbReference>
<evidence type="ECO:0000313" key="18">
    <source>
        <dbReference type="Proteomes" id="UP001652625"/>
    </source>
</evidence>
<feature type="transmembrane region" description="Helical" evidence="14">
    <location>
        <begin position="987"/>
        <end position="1014"/>
    </location>
</feature>
<keyword evidence="11 14" id="KW-1133">Transmembrane helix</keyword>
<proteinExistence type="inferred from homology"/>
<feature type="transmembrane region" description="Helical" evidence="14">
    <location>
        <begin position="812"/>
        <end position="831"/>
    </location>
</feature>
<dbReference type="InterPro" id="IPR059000">
    <property type="entry name" value="ATPase_P-type_domA"/>
</dbReference>
<comment type="subcellular location">
    <subcellularLocation>
        <location evidence="1">Endomembrane system</location>
        <topology evidence="1">Multi-pass membrane protein</topology>
    </subcellularLocation>
    <subcellularLocation>
        <location evidence="14">Membrane</location>
        <topology evidence="14">Multi-pass membrane protein</topology>
    </subcellularLocation>
</comment>
<dbReference type="SUPFAM" id="SSF81653">
    <property type="entry name" value="Calcium ATPase, transduction domain A"/>
    <property type="match status" value="1"/>
</dbReference>
<feature type="transmembrane region" description="Helical" evidence="14">
    <location>
        <begin position="957"/>
        <end position="975"/>
    </location>
</feature>
<dbReference type="InterPro" id="IPR001757">
    <property type="entry name" value="P_typ_ATPase"/>
</dbReference>
<dbReference type="InterPro" id="IPR044492">
    <property type="entry name" value="P_typ_ATPase_HD_dom"/>
</dbReference>
<evidence type="ECO:0000256" key="10">
    <source>
        <dbReference type="ARBA" id="ARBA00022967"/>
    </source>
</evidence>
<keyword evidence="10" id="KW-1278">Translocase</keyword>
<keyword evidence="7 14" id="KW-0106">Calcium</keyword>
<dbReference type="SFLD" id="SFLDS00003">
    <property type="entry name" value="Haloacid_Dehalogenase"/>
    <property type="match status" value="1"/>
</dbReference>
<dbReference type="RefSeq" id="XP_065670637.1">
    <property type="nucleotide sequence ID" value="XM_065814565.1"/>
</dbReference>
<dbReference type="InterPro" id="IPR004014">
    <property type="entry name" value="ATPase_P-typ_cation-transptr_N"/>
</dbReference>
<dbReference type="Gene3D" id="3.40.1110.10">
    <property type="entry name" value="Calcium-transporting ATPase, cytoplasmic domain N"/>
    <property type="match status" value="1"/>
</dbReference>
<comment type="similarity">
    <text evidence="14">Belongs to the cation transport ATPase (P-type) (TC 3.A.3) family.</text>
</comment>
<evidence type="ECO:0000256" key="14">
    <source>
        <dbReference type="RuleBase" id="RU361146"/>
    </source>
</evidence>
<feature type="transmembrane region" description="Helical" evidence="14">
    <location>
        <begin position="357"/>
        <end position="386"/>
    </location>
</feature>
<evidence type="ECO:0000259" key="15">
    <source>
        <dbReference type="Pfam" id="PF00122"/>
    </source>
</evidence>
<dbReference type="InterPro" id="IPR006068">
    <property type="entry name" value="ATPase_P-typ_cation-transptr_C"/>
</dbReference>
<evidence type="ECO:0000256" key="4">
    <source>
        <dbReference type="ARBA" id="ARBA00022692"/>
    </source>
</evidence>
<name>A0ABM4D8I5_HYDVU</name>
<evidence type="ECO:0000256" key="5">
    <source>
        <dbReference type="ARBA" id="ARBA00022723"/>
    </source>
</evidence>
<dbReference type="InterPro" id="IPR006408">
    <property type="entry name" value="P-type_ATPase_IIB"/>
</dbReference>
<comment type="caution">
    <text evidence="14">Lacks conserved residue(s) required for the propagation of feature annotation.</text>
</comment>
<evidence type="ECO:0000256" key="2">
    <source>
        <dbReference type="ARBA" id="ARBA00022448"/>
    </source>
</evidence>
<dbReference type="Pfam" id="PF13246">
    <property type="entry name" value="Cation_ATPase"/>
    <property type="match status" value="1"/>
</dbReference>
<keyword evidence="18" id="KW-1185">Reference proteome</keyword>
<keyword evidence="5" id="KW-0479">Metal-binding</keyword>
<comment type="catalytic activity">
    <reaction evidence="14">
        <text>Ca(2+)(in) + ATP + H2O = Ca(2+)(out) + ADP + phosphate + H(+)</text>
        <dbReference type="Rhea" id="RHEA:18105"/>
        <dbReference type="ChEBI" id="CHEBI:15377"/>
        <dbReference type="ChEBI" id="CHEBI:15378"/>
        <dbReference type="ChEBI" id="CHEBI:29108"/>
        <dbReference type="ChEBI" id="CHEBI:30616"/>
        <dbReference type="ChEBI" id="CHEBI:43474"/>
        <dbReference type="ChEBI" id="CHEBI:456216"/>
        <dbReference type="EC" id="7.2.2.10"/>
    </reaction>
</comment>
<feature type="transmembrane region" description="Helical" evidence="14">
    <location>
        <begin position="883"/>
        <end position="906"/>
    </location>
</feature>
<evidence type="ECO:0000313" key="19">
    <source>
        <dbReference type="RefSeq" id="XP_065670637.1"/>
    </source>
</evidence>
<keyword evidence="13 14" id="KW-0472">Membrane</keyword>
<keyword evidence="3 14" id="KW-0109">Calcium transport</keyword>
<reference evidence="19" key="1">
    <citation type="submission" date="2025-08" db="UniProtKB">
        <authorList>
            <consortium name="RefSeq"/>
        </authorList>
    </citation>
    <scope>IDENTIFICATION</scope>
</reference>
<dbReference type="Pfam" id="PF00122">
    <property type="entry name" value="E1-E2_ATPase"/>
    <property type="match status" value="1"/>
</dbReference>
<dbReference type="EC" id="7.2.2.10" evidence="14"/>
<dbReference type="PROSITE" id="PS00154">
    <property type="entry name" value="ATPASE_E1_E2"/>
    <property type="match status" value="1"/>
</dbReference>
<evidence type="ECO:0000256" key="13">
    <source>
        <dbReference type="ARBA" id="ARBA00023136"/>
    </source>
</evidence>
<dbReference type="InterPro" id="IPR023298">
    <property type="entry name" value="ATPase_P-typ_TM_dom_sf"/>
</dbReference>
<keyword evidence="2 14" id="KW-0813">Transport</keyword>
<dbReference type="NCBIfam" id="TIGR01494">
    <property type="entry name" value="ATPase_P-type"/>
    <property type="match status" value="3"/>
</dbReference>
<dbReference type="InterPro" id="IPR036412">
    <property type="entry name" value="HAD-like_sf"/>
</dbReference>